<dbReference type="Proteomes" id="UP000278222">
    <property type="component" value="Unassembled WGS sequence"/>
</dbReference>
<dbReference type="RefSeq" id="WP_170221597.1">
    <property type="nucleotide sequence ID" value="NZ_AP019700.1"/>
</dbReference>
<comment type="caution">
    <text evidence="4">The sequence shown here is derived from an EMBL/GenBank/DDBJ whole genome shotgun (WGS) entry which is preliminary data.</text>
</comment>
<keyword evidence="5" id="KW-1185">Reference proteome</keyword>
<dbReference type="Pfam" id="PF13704">
    <property type="entry name" value="Glyco_tranf_2_4"/>
    <property type="match status" value="1"/>
</dbReference>
<evidence type="ECO:0000256" key="1">
    <source>
        <dbReference type="ARBA" id="ARBA00004167"/>
    </source>
</evidence>
<dbReference type="GO" id="GO:0016757">
    <property type="term" value="F:glycosyltransferase activity"/>
    <property type="evidence" value="ECO:0007669"/>
    <property type="project" value="TreeGrafter"/>
</dbReference>
<keyword evidence="3" id="KW-0472">Membrane</keyword>
<accession>A0A3N1M7C8</accession>
<dbReference type="GO" id="GO:0016020">
    <property type="term" value="C:membrane"/>
    <property type="evidence" value="ECO:0007669"/>
    <property type="project" value="UniProtKB-SubCell"/>
</dbReference>
<gene>
    <name evidence="4" type="ORF">EDC65_1396</name>
</gene>
<sequence length="400" mass="44668">MTLLGEVSVVQGCISGWAGWTDRPGAPVELFVWFDGRFFGRLLADEHRPDLGPGGGGDGHATFDLPVPRALVDGQAHELRMADGDGRMLPGTPRTIHATDCADHVLPTDTPSDGEDVVMLAIARDEGRYIEEWIAHHHGLGIGRFVIYDNDSSDGMAQRLGGNPRLAGIVEVVPWPAGAFDPAEGPQRPAYRDAMSRLGRSGWVAILDLDEFLVLKHDSSIHSMLRRYRDLSGITIPWKVFGSSGLAARDDRLVTERFHYAMPAPLTKTIARQMLLAEPIMHHHSMIERPIADELRRPLYVPDRGPVPSYRSAQINHYFTKSREEWAEKRQRGRAGMPRGAPGFQRSEAQFYSHDQCIEFDRWIDRHAWTTRAALDRLFPGHVGAELARHPPLLPGTDRN</sequence>
<organism evidence="4 5">
    <name type="scientific">Stella humosa</name>
    <dbReference type="NCBI Taxonomy" id="94"/>
    <lineage>
        <taxon>Bacteria</taxon>
        <taxon>Pseudomonadati</taxon>
        <taxon>Pseudomonadota</taxon>
        <taxon>Alphaproteobacteria</taxon>
        <taxon>Rhodospirillales</taxon>
        <taxon>Stellaceae</taxon>
        <taxon>Stella</taxon>
    </lineage>
</organism>
<protein>
    <submittedName>
        <fullName evidence="4">Glycosyl transferase family 2</fullName>
    </submittedName>
</protein>
<dbReference type="EMBL" id="RJKX01000013">
    <property type="protein sequence ID" value="ROP99612.1"/>
    <property type="molecule type" value="Genomic_DNA"/>
</dbReference>
<keyword evidence="4" id="KW-0808">Transferase</keyword>
<keyword evidence="3" id="KW-1133">Transmembrane helix</keyword>
<evidence type="ECO:0000313" key="5">
    <source>
        <dbReference type="Proteomes" id="UP000278222"/>
    </source>
</evidence>
<dbReference type="PANTHER" id="PTHR21461:SF69">
    <property type="entry name" value="GLYCOSYLTRANSFERASE FAMILY 92 PROTEIN"/>
    <property type="match status" value="1"/>
</dbReference>
<evidence type="ECO:0000256" key="2">
    <source>
        <dbReference type="ARBA" id="ARBA00022692"/>
    </source>
</evidence>
<evidence type="ECO:0000313" key="4">
    <source>
        <dbReference type="EMBL" id="ROP99612.1"/>
    </source>
</evidence>
<proteinExistence type="predicted"/>
<dbReference type="AlphaFoldDB" id="A0A3N1M7C8"/>
<dbReference type="PANTHER" id="PTHR21461">
    <property type="entry name" value="GLYCOSYLTRANSFERASE FAMILY 92 PROTEIN"/>
    <property type="match status" value="1"/>
</dbReference>
<dbReference type="GO" id="GO:0005737">
    <property type="term" value="C:cytoplasm"/>
    <property type="evidence" value="ECO:0007669"/>
    <property type="project" value="TreeGrafter"/>
</dbReference>
<evidence type="ECO:0000256" key="3">
    <source>
        <dbReference type="ARBA" id="ARBA00022989"/>
    </source>
</evidence>
<comment type="subcellular location">
    <subcellularLocation>
        <location evidence="1">Membrane</location>
        <topology evidence="1">Single-pass membrane protein</topology>
    </subcellularLocation>
</comment>
<reference evidence="4 5" key="1">
    <citation type="submission" date="2018-11" db="EMBL/GenBank/DDBJ databases">
        <title>Genomic Encyclopedia of Type Strains, Phase IV (KMG-IV): sequencing the most valuable type-strain genomes for metagenomic binning, comparative biology and taxonomic classification.</title>
        <authorList>
            <person name="Goeker M."/>
        </authorList>
    </citation>
    <scope>NUCLEOTIDE SEQUENCE [LARGE SCALE GENOMIC DNA]</scope>
    <source>
        <strain evidence="4 5">DSM 5900</strain>
    </source>
</reference>
<keyword evidence="2" id="KW-0812">Transmembrane</keyword>
<name>A0A3N1M7C8_9PROT</name>